<dbReference type="Proteomes" id="UP000054197">
    <property type="component" value="Unassembled WGS sequence"/>
</dbReference>
<proteinExistence type="predicted"/>
<comment type="caution">
    <text evidence="1">The sequence shown here is derived from an EMBL/GenBank/DDBJ whole genome shotgun (WGS) entry which is preliminary data.</text>
</comment>
<protein>
    <submittedName>
        <fullName evidence="1">Uncharacterized protein</fullName>
    </submittedName>
</protein>
<dbReference type="AlphaFoldDB" id="A0A0W0HF95"/>
<name>A0A0W0HF95_PSEFL</name>
<accession>A0A0W0HF95</accession>
<gene>
    <name evidence="1" type="ORF">AO063_28905</name>
</gene>
<reference evidence="1 2" key="1">
    <citation type="submission" date="2015-09" db="EMBL/GenBank/DDBJ databases">
        <title>Genome sequence of ICMP 11288.</title>
        <authorList>
            <person name="Visnovsky S."/>
            <person name="Lu A."/>
            <person name="Panda P."/>
            <person name="Pitman A."/>
        </authorList>
    </citation>
    <scope>NUCLEOTIDE SEQUENCE [LARGE SCALE GENOMIC DNA]</scope>
    <source>
        <strain evidence="1 2">ICMP 11288</strain>
    </source>
</reference>
<evidence type="ECO:0000313" key="2">
    <source>
        <dbReference type="Proteomes" id="UP000054197"/>
    </source>
</evidence>
<evidence type="ECO:0000313" key="1">
    <source>
        <dbReference type="EMBL" id="KTB59489.1"/>
    </source>
</evidence>
<dbReference type="EMBL" id="LKEF01000045">
    <property type="protein sequence ID" value="KTB59489.1"/>
    <property type="molecule type" value="Genomic_DNA"/>
</dbReference>
<organism evidence="1 2">
    <name type="scientific">Pseudomonas fluorescens ICMP 11288</name>
    <dbReference type="NCBI Taxonomy" id="1198309"/>
    <lineage>
        <taxon>Bacteria</taxon>
        <taxon>Pseudomonadati</taxon>
        <taxon>Pseudomonadota</taxon>
        <taxon>Gammaproteobacteria</taxon>
        <taxon>Pseudomonadales</taxon>
        <taxon>Pseudomonadaceae</taxon>
        <taxon>Pseudomonas</taxon>
    </lineage>
</organism>
<sequence length="64" mass="6723">MVQGTGVHASSFTAVAMVPEAVNAAPAWAKVAALAIDDAALKVSNIEPKRAAFLRLCIVMFPRQ</sequence>